<evidence type="ECO:0000256" key="1">
    <source>
        <dbReference type="ARBA" id="ARBA00009670"/>
    </source>
</evidence>
<evidence type="ECO:0000256" key="3">
    <source>
        <dbReference type="ARBA" id="ARBA00022741"/>
    </source>
</evidence>
<gene>
    <name evidence="6" type="ORF">FNJ87_05045</name>
</gene>
<sequence>MKTLDKIPTSKIGRTTELVKTGAKIGANYLKYYSKKAVNPSIDRSSLDEDNATDIYDGLKSLKGSALKVAQMLSMDKSLLPGAYVEKFSLAQFSVPPLSAPLVRKTFKKYQGAFPEEIYDTFSKNSVNAASIGQVHKATKDGKELAVKIQYPGVAESIGSDLAMVKPIAIKMFNLKGEDSKRYFAEVEDKLTEETDYILEVKQSVEITEACSHIPNLKFPNYYPELSSKRIITMDWMTGQHLSEFAKTDFSQETGNKLGQTLWDFYMFQMHGLKAVHADPHPGNFLISKDEELIAIDFGCIKEIVDEFYQPYFELAVPASINNPEIFKAKLFELEILRNDDSENEIVYFSALFHEMLSLFTKPFQEKTFDFSDESFWDEISSLSEKYSNDKELRKMNGNRGSKHFLYINRTFFGLYNLLHDLKATVNTHEYVKYLEEKGFKNHSAL</sequence>
<dbReference type="PANTHER" id="PTHR43851">
    <property type="match status" value="1"/>
</dbReference>
<dbReference type="InterPro" id="IPR011009">
    <property type="entry name" value="Kinase-like_dom_sf"/>
</dbReference>
<keyword evidence="4" id="KW-0067">ATP-binding</keyword>
<keyword evidence="2" id="KW-0808">Transferase</keyword>
<reference evidence="6 7" key="1">
    <citation type="submission" date="2020-11" db="EMBL/GenBank/DDBJ databases">
        <title>P. mediterranea TC4 genome.</title>
        <authorList>
            <person name="Molmeret M."/>
        </authorList>
    </citation>
    <scope>NUCLEOTIDE SEQUENCE [LARGE SCALE GENOMIC DNA]</scope>
    <source>
        <strain evidence="6 7">TC4</strain>
    </source>
</reference>
<evidence type="ECO:0000256" key="2">
    <source>
        <dbReference type="ARBA" id="ARBA00022679"/>
    </source>
</evidence>
<dbReference type="Proteomes" id="UP001194729">
    <property type="component" value="Unassembled WGS sequence"/>
</dbReference>
<dbReference type="InterPro" id="IPR004147">
    <property type="entry name" value="ABC1_dom"/>
</dbReference>
<comment type="similarity">
    <text evidence="1">Belongs to the protein kinase superfamily. ADCK protein kinase family.</text>
</comment>
<feature type="domain" description="Protein kinase" evidence="5">
    <location>
        <begin position="121"/>
        <end position="446"/>
    </location>
</feature>
<dbReference type="InterPro" id="IPR000719">
    <property type="entry name" value="Prot_kinase_dom"/>
</dbReference>
<name>A0ABS0A2Y1_9FLAO</name>
<keyword evidence="7" id="KW-1185">Reference proteome</keyword>
<proteinExistence type="inferred from homology"/>
<dbReference type="Gene3D" id="1.10.510.10">
    <property type="entry name" value="Transferase(Phosphotransferase) domain 1"/>
    <property type="match status" value="1"/>
</dbReference>
<comment type="caution">
    <text evidence="6">The sequence shown here is derived from an EMBL/GenBank/DDBJ whole genome shotgun (WGS) entry which is preliminary data.</text>
</comment>
<organism evidence="6 7">
    <name type="scientific">Nonlabens mediterrranea</name>
    <dbReference type="NCBI Taxonomy" id="1419947"/>
    <lineage>
        <taxon>Bacteria</taxon>
        <taxon>Pseudomonadati</taxon>
        <taxon>Bacteroidota</taxon>
        <taxon>Flavobacteriia</taxon>
        <taxon>Flavobacteriales</taxon>
        <taxon>Flavobacteriaceae</taxon>
        <taxon>Nonlabens</taxon>
    </lineage>
</organism>
<dbReference type="PANTHER" id="PTHR43851:SF3">
    <property type="entry name" value="COENZYME Q8"/>
    <property type="match status" value="1"/>
</dbReference>
<dbReference type="SUPFAM" id="SSF56112">
    <property type="entry name" value="Protein kinase-like (PK-like)"/>
    <property type="match status" value="1"/>
</dbReference>
<evidence type="ECO:0000256" key="4">
    <source>
        <dbReference type="ARBA" id="ARBA00022840"/>
    </source>
</evidence>
<keyword evidence="3" id="KW-0547">Nucleotide-binding</keyword>
<evidence type="ECO:0000313" key="7">
    <source>
        <dbReference type="Proteomes" id="UP001194729"/>
    </source>
</evidence>
<protein>
    <submittedName>
        <fullName evidence="6">AarF/ABC1/UbiB kinase family protein</fullName>
    </submittedName>
</protein>
<dbReference type="InterPro" id="IPR034646">
    <property type="entry name" value="ADCK3_dom"/>
</dbReference>
<dbReference type="Pfam" id="PF03109">
    <property type="entry name" value="ABC1"/>
    <property type="match status" value="1"/>
</dbReference>
<accession>A0ABS0A2Y1</accession>
<evidence type="ECO:0000259" key="5">
    <source>
        <dbReference type="PROSITE" id="PS50011"/>
    </source>
</evidence>
<dbReference type="PROSITE" id="PS50011">
    <property type="entry name" value="PROTEIN_KINASE_DOM"/>
    <property type="match status" value="1"/>
</dbReference>
<dbReference type="GO" id="GO:0016301">
    <property type="term" value="F:kinase activity"/>
    <property type="evidence" value="ECO:0007669"/>
    <property type="project" value="UniProtKB-KW"/>
</dbReference>
<dbReference type="CDD" id="cd13970">
    <property type="entry name" value="ABC1_ADCK3"/>
    <property type="match status" value="1"/>
</dbReference>
<keyword evidence="6" id="KW-0418">Kinase</keyword>
<dbReference type="InterPro" id="IPR051409">
    <property type="entry name" value="Atypical_kinase_ADCK"/>
</dbReference>
<dbReference type="EMBL" id="JADKYU010000261">
    <property type="protein sequence ID" value="MBF4983721.1"/>
    <property type="molecule type" value="Genomic_DNA"/>
</dbReference>
<evidence type="ECO:0000313" key="6">
    <source>
        <dbReference type="EMBL" id="MBF4983721.1"/>
    </source>
</evidence>